<comment type="caution">
    <text evidence="1">The sequence shown here is derived from an EMBL/GenBank/DDBJ whole genome shotgun (WGS) entry which is preliminary data.</text>
</comment>
<accession>X0ZLH3</accession>
<proteinExistence type="predicted"/>
<name>X0ZLH3_9ZZZZ</name>
<feature type="non-terminal residue" evidence="1">
    <location>
        <position position="1"/>
    </location>
</feature>
<reference evidence="1" key="1">
    <citation type="journal article" date="2014" name="Front. Microbiol.">
        <title>High frequency of phylogenetically diverse reductive dehalogenase-homologous genes in deep subseafloor sedimentary metagenomes.</title>
        <authorList>
            <person name="Kawai M."/>
            <person name="Futagami T."/>
            <person name="Toyoda A."/>
            <person name="Takaki Y."/>
            <person name="Nishi S."/>
            <person name="Hori S."/>
            <person name="Arai W."/>
            <person name="Tsubouchi T."/>
            <person name="Morono Y."/>
            <person name="Uchiyama I."/>
            <person name="Ito T."/>
            <person name="Fujiyama A."/>
            <person name="Inagaki F."/>
            <person name="Takami H."/>
        </authorList>
    </citation>
    <scope>NUCLEOTIDE SEQUENCE</scope>
    <source>
        <strain evidence="1">Expedition CK06-06</strain>
    </source>
</reference>
<gene>
    <name evidence="1" type="ORF">S01H1_83919</name>
</gene>
<protein>
    <submittedName>
        <fullName evidence="1">Uncharacterized protein</fullName>
    </submittedName>
</protein>
<organism evidence="1">
    <name type="scientific">marine sediment metagenome</name>
    <dbReference type="NCBI Taxonomy" id="412755"/>
    <lineage>
        <taxon>unclassified sequences</taxon>
        <taxon>metagenomes</taxon>
        <taxon>ecological metagenomes</taxon>
    </lineage>
</organism>
<feature type="non-terminal residue" evidence="1">
    <location>
        <position position="150"/>
    </location>
</feature>
<evidence type="ECO:0000313" key="1">
    <source>
        <dbReference type="EMBL" id="GAG49106.1"/>
    </source>
</evidence>
<dbReference type="AlphaFoldDB" id="X0ZLH3"/>
<sequence length="150" mass="16471">SEERADLMKCPFCAGYHELPIKKEEVEEHLIVTTTKNFHFHVHGPIGQKSLMKQFLLKIAKEAGIEIEDEEDAREVKGKAGGKIIEIKATEVKANTVKATEVKANTVKANVGGRVDQDQAIEVKNQAIGIGQDQAIKANGEDQERSAEGH</sequence>
<dbReference type="EMBL" id="BARS01057163">
    <property type="protein sequence ID" value="GAG49106.1"/>
    <property type="molecule type" value="Genomic_DNA"/>
</dbReference>